<evidence type="ECO:0000313" key="1">
    <source>
        <dbReference type="EMBL" id="MBA0765426.1"/>
    </source>
</evidence>
<evidence type="ECO:0000313" key="2">
    <source>
        <dbReference type="Proteomes" id="UP000593568"/>
    </source>
</evidence>
<dbReference type="EMBL" id="JABEZW010000005">
    <property type="protein sequence ID" value="MBA0765426.1"/>
    <property type="molecule type" value="Genomic_DNA"/>
</dbReference>
<name>A0A7J9DXG3_9ROSI</name>
<keyword evidence="2" id="KW-1185">Reference proteome</keyword>
<dbReference type="Proteomes" id="UP000593568">
    <property type="component" value="Unassembled WGS sequence"/>
</dbReference>
<dbReference type="AlphaFoldDB" id="A0A7J9DXG3"/>
<reference evidence="1 2" key="1">
    <citation type="journal article" date="2019" name="Genome Biol. Evol.">
        <title>Insights into the evolution of the New World diploid cottons (Gossypium, subgenus Houzingenia) based on genome sequencing.</title>
        <authorList>
            <person name="Grover C.E."/>
            <person name="Arick M.A. 2nd"/>
            <person name="Thrash A."/>
            <person name="Conover J.L."/>
            <person name="Sanders W.S."/>
            <person name="Peterson D.G."/>
            <person name="Frelichowski J.E."/>
            <person name="Scheffler J.A."/>
            <person name="Scheffler B.E."/>
            <person name="Wendel J.F."/>
        </authorList>
    </citation>
    <scope>NUCLEOTIDE SEQUENCE [LARGE SCALE GENOMIC DNA]</scope>
    <source>
        <strain evidence="1">8</strain>
        <tissue evidence="1">Leaf</tissue>
    </source>
</reference>
<comment type="caution">
    <text evidence="1">The sequence shown here is derived from an EMBL/GenBank/DDBJ whole genome shotgun (WGS) entry which is preliminary data.</text>
</comment>
<protein>
    <submittedName>
        <fullName evidence="1">Uncharacterized protein</fullName>
    </submittedName>
</protein>
<accession>A0A7J9DXG3</accession>
<proteinExistence type="predicted"/>
<organism evidence="1 2">
    <name type="scientific">Gossypium trilobum</name>
    <dbReference type="NCBI Taxonomy" id="34281"/>
    <lineage>
        <taxon>Eukaryota</taxon>
        <taxon>Viridiplantae</taxon>
        <taxon>Streptophyta</taxon>
        <taxon>Embryophyta</taxon>
        <taxon>Tracheophyta</taxon>
        <taxon>Spermatophyta</taxon>
        <taxon>Magnoliopsida</taxon>
        <taxon>eudicotyledons</taxon>
        <taxon>Gunneridae</taxon>
        <taxon>Pentapetalae</taxon>
        <taxon>rosids</taxon>
        <taxon>malvids</taxon>
        <taxon>Malvales</taxon>
        <taxon>Malvaceae</taxon>
        <taxon>Malvoideae</taxon>
        <taxon>Gossypium</taxon>
    </lineage>
</organism>
<gene>
    <name evidence="1" type="ORF">Gotri_014629</name>
</gene>
<sequence length="106" mass="12484">MKMSDCNESSIRFRGWRWIQVCDLMNSRKRDNKSELGGGCIMRKLLKLSLRSVLSQWNKWQYAEKWCLLQCTGKVRFSLSKPVTYVNRLKNSKKNLPLLRLGTSLQ</sequence>